<comment type="caution">
    <text evidence="1">The sequence shown here is derived from an EMBL/GenBank/DDBJ whole genome shotgun (WGS) entry which is preliminary data.</text>
</comment>
<evidence type="ECO:0000313" key="1">
    <source>
        <dbReference type="EMBL" id="EEF12535.1"/>
    </source>
</evidence>
<sequence length="56" mass="6841">MAKSSKIWRYKRTNRRRRSKKPYRIFMNLPYKFKSALFNLSSCKGAVSYENYVLEK</sequence>
<name>B9D648_CAMRE</name>
<organism evidence="1 2">
    <name type="scientific">Campylobacter rectus RM3267</name>
    <dbReference type="NCBI Taxonomy" id="553218"/>
    <lineage>
        <taxon>Bacteria</taxon>
        <taxon>Pseudomonadati</taxon>
        <taxon>Campylobacterota</taxon>
        <taxon>Epsilonproteobacteria</taxon>
        <taxon>Campylobacterales</taxon>
        <taxon>Campylobacteraceae</taxon>
        <taxon>Campylobacter</taxon>
    </lineage>
</organism>
<proteinExistence type="predicted"/>
<gene>
    <name evidence="1" type="ORF">CAMRE0001_2201</name>
</gene>
<protein>
    <submittedName>
        <fullName evidence="1">Uncharacterized protein</fullName>
    </submittedName>
</protein>
<dbReference type="Proteomes" id="UP000003082">
    <property type="component" value="Unassembled WGS sequence"/>
</dbReference>
<accession>B9D648</accession>
<dbReference type="EMBL" id="ACFU01000075">
    <property type="protein sequence ID" value="EEF12535.1"/>
    <property type="molecule type" value="Genomic_DNA"/>
</dbReference>
<keyword evidence="2" id="KW-1185">Reference proteome</keyword>
<dbReference type="AlphaFoldDB" id="B9D648"/>
<reference evidence="1 2" key="1">
    <citation type="submission" date="2008-08" db="EMBL/GenBank/DDBJ databases">
        <authorList>
            <person name="Madupu R."/>
            <person name="Durkin A.S."/>
            <person name="Torralba M."/>
            <person name="Methe B."/>
            <person name="Sutton G.G."/>
            <person name="Strausberg R.L."/>
            <person name="Nelson K.E."/>
        </authorList>
    </citation>
    <scope>NUCLEOTIDE SEQUENCE [LARGE SCALE GENOMIC DNA]</scope>
    <source>
        <strain evidence="1 2">RM3267</strain>
    </source>
</reference>
<evidence type="ECO:0000313" key="2">
    <source>
        <dbReference type="Proteomes" id="UP000003082"/>
    </source>
</evidence>